<evidence type="ECO:0000313" key="3">
    <source>
        <dbReference type="Proteomes" id="UP000021210"/>
    </source>
</evidence>
<evidence type="ECO:0000313" key="2">
    <source>
        <dbReference type="EMBL" id="EUA64950.1"/>
    </source>
</evidence>
<dbReference type="Proteomes" id="UP000021210">
    <property type="component" value="Unassembled WGS sequence"/>
</dbReference>
<dbReference type="InterPro" id="IPR010982">
    <property type="entry name" value="Lambda_DNA-bd_dom_sf"/>
</dbReference>
<dbReference type="Pfam" id="PF13560">
    <property type="entry name" value="HTH_31"/>
    <property type="match status" value="1"/>
</dbReference>
<evidence type="ECO:0000259" key="1">
    <source>
        <dbReference type="PROSITE" id="PS50943"/>
    </source>
</evidence>
<dbReference type="CDD" id="cd00093">
    <property type="entry name" value="HTH_XRE"/>
    <property type="match status" value="1"/>
</dbReference>
<protein>
    <submittedName>
        <fullName evidence="2">Helix-turn-helix family protein</fullName>
    </submittedName>
</protein>
<accession>A0A829QQN9</accession>
<dbReference type="PROSITE" id="PS50943">
    <property type="entry name" value="HTH_CROC1"/>
    <property type="match status" value="1"/>
</dbReference>
<gene>
    <name evidence="2" type="ORF">I542_5128</name>
</gene>
<dbReference type="EMBL" id="JAOH01000002">
    <property type="protein sequence ID" value="EUA64950.1"/>
    <property type="molecule type" value="Genomic_DNA"/>
</dbReference>
<dbReference type="InterPro" id="IPR001387">
    <property type="entry name" value="Cro/C1-type_HTH"/>
</dbReference>
<organism evidence="2 3">
    <name type="scientific">Mycobacteroides abscessus 1948</name>
    <dbReference type="NCBI Taxonomy" id="1299323"/>
    <lineage>
        <taxon>Bacteria</taxon>
        <taxon>Bacillati</taxon>
        <taxon>Actinomycetota</taxon>
        <taxon>Actinomycetes</taxon>
        <taxon>Mycobacteriales</taxon>
        <taxon>Mycobacteriaceae</taxon>
        <taxon>Mycobacteroides</taxon>
        <taxon>Mycobacteroides abscessus</taxon>
    </lineage>
</organism>
<dbReference type="SMART" id="SM00530">
    <property type="entry name" value="HTH_XRE"/>
    <property type="match status" value="1"/>
</dbReference>
<name>A0A829QQN9_9MYCO</name>
<sequence length="92" mass="10129">MATNDQDVALLQQVIAAELRAARARTGRTQEEVADLTGYHRSTVNRLLGGTRKVDVLQLIDLAKALDTTPGEILDAAQREYERKKDTGPDPK</sequence>
<dbReference type="SUPFAM" id="SSF47413">
    <property type="entry name" value="lambda repressor-like DNA-binding domains"/>
    <property type="match status" value="1"/>
</dbReference>
<feature type="domain" description="HTH cro/C1-type" evidence="1">
    <location>
        <begin position="19"/>
        <end position="73"/>
    </location>
</feature>
<dbReference type="AlphaFoldDB" id="A0A829QQN9"/>
<dbReference type="Gene3D" id="1.10.260.40">
    <property type="entry name" value="lambda repressor-like DNA-binding domains"/>
    <property type="match status" value="1"/>
</dbReference>
<proteinExistence type="predicted"/>
<comment type="caution">
    <text evidence="2">The sequence shown here is derived from an EMBL/GenBank/DDBJ whole genome shotgun (WGS) entry which is preliminary data.</text>
</comment>
<dbReference type="GO" id="GO:0003677">
    <property type="term" value="F:DNA binding"/>
    <property type="evidence" value="ECO:0007669"/>
    <property type="project" value="InterPro"/>
</dbReference>
<reference evidence="2 3" key="1">
    <citation type="submission" date="2013-12" db="EMBL/GenBank/DDBJ databases">
        <authorList>
            <person name="Zelazny A."/>
            <person name="Olivier K."/>
            <person name="Holland S."/>
            <person name="Lenaerts A."/>
            <person name="Ordway D."/>
            <person name="DeGroote M.A."/>
            <person name="Parker T."/>
            <person name="Sizemore C."/>
            <person name="Tallon L.J."/>
            <person name="Sadzewicz L.K."/>
            <person name="Sengamalay N."/>
            <person name="Fraser C.M."/>
            <person name="Hine E."/>
            <person name="Shefchek K.A."/>
            <person name="Das S.P."/>
            <person name="Tettelin H."/>
        </authorList>
    </citation>
    <scope>NUCLEOTIDE SEQUENCE [LARGE SCALE GENOMIC DNA]</scope>
    <source>
        <strain evidence="2 3">1948</strain>
    </source>
</reference>